<dbReference type="SUPFAM" id="SSF55729">
    <property type="entry name" value="Acyl-CoA N-acyltransferases (Nat)"/>
    <property type="match status" value="1"/>
</dbReference>
<proteinExistence type="predicted"/>
<comment type="caution">
    <text evidence="2">The sequence shown here is derived from an EMBL/GenBank/DDBJ whole genome shotgun (WGS) entry which is preliminary data.</text>
</comment>
<evidence type="ECO:0000259" key="1">
    <source>
        <dbReference type="PROSITE" id="PS51186"/>
    </source>
</evidence>
<dbReference type="InterPro" id="IPR000182">
    <property type="entry name" value="GNAT_dom"/>
</dbReference>
<reference evidence="3" key="1">
    <citation type="journal article" date="2021" name="Int. J. Syst. Evol. Microbiol.">
        <title>Actinocatenispora comari sp. nov., an endophytic actinomycete isolated from aerial parts of Comarum salesowianum.</title>
        <authorList>
            <person name="Oyunbileg N."/>
            <person name="Iizaka Y."/>
            <person name="Hamada M."/>
            <person name="Davaapurev B.O."/>
            <person name="Fukumoto A."/>
            <person name="Tsetseg B."/>
            <person name="Kato F."/>
            <person name="Tamura T."/>
            <person name="Batkhuu J."/>
            <person name="Anzai Y."/>
        </authorList>
    </citation>
    <scope>NUCLEOTIDE SEQUENCE [LARGE SCALE GENOMIC DNA]</scope>
    <source>
        <strain evidence="3">NUM-2625</strain>
    </source>
</reference>
<protein>
    <recommendedName>
        <fullName evidence="1">N-acetyltransferase domain-containing protein</fullName>
    </recommendedName>
</protein>
<keyword evidence="3" id="KW-1185">Reference proteome</keyword>
<dbReference type="EMBL" id="BOPO01000084">
    <property type="protein sequence ID" value="GIL29051.1"/>
    <property type="molecule type" value="Genomic_DNA"/>
</dbReference>
<organism evidence="2 3">
    <name type="scientific">Actinocatenispora comari</name>
    <dbReference type="NCBI Taxonomy" id="2807577"/>
    <lineage>
        <taxon>Bacteria</taxon>
        <taxon>Bacillati</taxon>
        <taxon>Actinomycetota</taxon>
        <taxon>Actinomycetes</taxon>
        <taxon>Micromonosporales</taxon>
        <taxon>Micromonosporaceae</taxon>
        <taxon>Actinocatenispora</taxon>
    </lineage>
</organism>
<dbReference type="AlphaFoldDB" id="A0A8J4ACF4"/>
<dbReference type="Pfam" id="PF13508">
    <property type="entry name" value="Acetyltransf_7"/>
    <property type="match status" value="1"/>
</dbReference>
<dbReference type="PANTHER" id="PTHR42791">
    <property type="entry name" value="GNAT FAMILY ACETYLTRANSFERASE"/>
    <property type="match status" value="1"/>
</dbReference>
<dbReference type="Proteomes" id="UP000614996">
    <property type="component" value="Unassembled WGS sequence"/>
</dbReference>
<sequence length="218" mass="24109">MTAVRNATTADRDTITHLIDRAFFHLDANTWLVPETPQRSDVMRRYLGLHVEHAVEHGTAVQVALDDQDQAIVGAALWYPAGDPGPADYDTRLAGAVGPERLHRFQRFEHLLHEHTPDTRHDYLGFLAVDPDHQGAGVGGRLLREWHWHLDAAGRPAYLVASNKRSARLYWTHGYRPLDGGRDELLLPGGGSMYRMWRVPGAGDSSITDLAGAAGDPA</sequence>
<dbReference type="PROSITE" id="PS51186">
    <property type="entry name" value="GNAT"/>
    <property type="match status" value="1"/>
</dbReference>
<dbReference type="Gene3D" id="3.40.630.30">
    <property type="match status" value="1"/>
</dbReference>
<evidence type="ECO:0000313" key="3">
    <source>
        <dbReference type="Proteomes" id="UP000614996"/>
    </source>
</evidence>
<name>A0A8J4ACF4_9ACTN</name>
<dbReference type="GO" id="GO:0016747">
    <property type="term" value="F:acyltransferase activity, transferring groups other than amino-acyl groups"/>
    <property type="evidence" value="ECO:0007669"/>
    <property type="project" value="InterPro"/>
</dbReference>
<feature type="domain" description="N-acetyltransferase" evidence="1">
    <location>
        <begin position="2"/>
        <end position="198"/>
    </location>
</feature>
<dbReference type="PANTHER" id="PTHR42791:SF1">
    <property type="entry name" value="N-ACETYLTRANSFERASE DOMAIN-CONTAINING PROTEIN"/>
    <property type="match status" value="1"/>
</dbReference>
<gene>
    <name evidence="2" type="ORF">NUM_43050</name>
</gene>
<dbReference type="InterPro" id="IPR016181">
    <property type="entry name" value="Acyl_CoA_acyltransferase"/>
</dbReference>
<dbReference type="RefSeq" id="WP_207126746.1">
    <property type="nucleotide sequence ID" value="NZ_BOPO01000084.1"/>
</dbReference>
<evidence type="ECO:0000313" key="2">
    <source>
        <dbReference type="EMBL" id="GIL29051.1"/>
    </source>
</evidence>
<dbReference type="InterPro" id="IPR052523">
    <property type="entry name" value="Trichothecene_AcTrans"/>
</dbReference>
<accession>A0A8J4ACF4</accession>
<dbReference type="CDD" id="cd04301">
    <property type="entry name" value="NAT_SF"/>
    <property type="match status" value="1"/>
</dbReference>